<dbReference type="Proteomes" id="UP001597545">
    <property type="component" value="Unassembled WGS sequence"/>
</dbReference>
<evidence type="ECO:0000313" key="6">
    <source>
        <dbReference type="EMBL" id="MFD2548324.1"/>
    </source>
</evidence>
<evidence type="ECO:0000313" key="7">
    <source>
        <dbReference type="Proteomes" id="UP001597545"/>
    </source>
</evidence>
<name>A0ABW5KH47_9SPHI</name>
<keyword evidence="7" id="KW-1185">Reference proteome</keyword>
<feature type="transmembrane region" description="Helical" evidence="5">
    <location>
        <begin position="74"/>
        <end position="92"/>
    </location>
</feature>
<keyword evidence="3 5" id="KW-1133">Transmembrane helix</keyword>
<sequence length="123" mass="14258">MKKLKMALHWIAYIYYVYIFGYASLFKLFQKESMMVSMSSLGFDRMWTLWIGVGECIGVIFLLLGFVWPRWKNLGVLVLAPFAIGAFTAHMAHSEYVHYYNSLAVCLLSVFLLATDKRFHLSL</sequence>
<keyword evidence="4 5" id="KW-0472">Membrane</keyword>
<evidence type="ECO:0000256" key="2">
    <source>
        <dbReference type="ARBA" id="ARBA00022692"/>
    </source>
</evidence>
<gene>
    <name evidence="6" type="ORF">ACFSR5_11790</name>
</gene>
<organism evidence="6 7">
    <name type="scientific">Sphingobacterium suaedae</name>
    <dbReference type="NCBI Taxonomy" id="1686402"/>
    <lineage>
        <taxon>Bacteria</taxon>
        <taxon>Pseudomonadati</taxon>
        <taxon>Bacteroidota</taxon>
        <taxon>Sphingobacteriia</taxon>
        <taxon>Sphingobacteriales</taxon>
        <taxon>Sphingobacteriaceae</taxon>
        <taxon>Sphingobacterium</taxon>
    </lineage>
</organism>
<comment type="caution">
    <text evidence="6">The sequence shown here is derived from an EMBL/GenBank/DDBJ whole genome shotgun (WGS) entry which is preliminary data.</text>
</comment>
<feature type="transmembrane region" description="Helical" evidence="5">
    <location>
        <begin position="46"/>
        <end position="67"/>
    </location>
</feature>
<dbReference type="Pfam" id="PF13564">
    <property type="entry name" value="DoxX_2"/>
    <property type="match status" value="1"/>
</dbReference>
<feature type="transmembrane region" description="Helical" evidence="5">
    <location>
        <begin position="7"/>
        <end position="26"/>
    </location>
</feature>
<protein>
    <submittedName>
        <fullName evidence="6">DoxX family protein</fullName>
    </submittedName>
</protein>
<evidence type="ECO:0000256" key="5">
    <source>
        <dbReference type="SAM" id="Phobius"/>
    </source>
</evidence>
<evidence type="ECO:0000256" key="3">
    <source>
        <dbReference type="ARBA" id="ARBA00022989"/>
    </source>
</evidence>
<accession>A0ABW5KH47</accession>
<reference evidence="7" key="1">
    <citation type="journal article" date="2019" name="Int. J. Syst. Evol. Microbiol.">
        <title>The Global Catalogue of Microorganisms (GCM) 10K type strain sequencing project: providing services to taxonomists for standard genome sequencing and annotation.</title>
        <authorList>
            <consortium name="The Broad Institute Genomics Platform"/>
            <consortium name="The Broad Institute Genome Sequencing Center for Infectious Disease"/>
            <person name="Wu L."/>
            <person name="Ma J."/>
        </authorList>
    </citation>
    <scope>NUCLEOTIDE SEQUENCE [LARGE SCALE GENOMIC DNA]</scope>
    <source>
        <strain evidence="7">KCTC 42662</strain>
    </source>
</reference>
<dbReference type="RefSeq" id="WP_380903969.1">
    <property type="nucleotide sequence ID" value="NZ_JBHUEG010000001.1"/>
</dbReference>
<evidence type="ECO:0000256" key="1">
    <source>
        <dbReference type="ARBA" id="ARBA00004141"/>
    </source>
</evidence>
<dbReference type="EMBL" id="JBHULR010000004">
    <property type="protein sequence ID" value="MFD2548324.1"/>
    <property type="molecule type" value="Genomic_DNA"/>
</dbReference>
<evidence type="ECO:0000256" key="4">
    <source>
        <dbReference type="ARBA" id="ARBA00023136"/>
    </source>
</evidence>
<dbReference type="InterPro" id="IPR032808">
    <property type="entry name" value="DoxX"/>
</dbReference>
<feature type="transmembrane region" description="Helical" evidence="5">
    <location>
        <begin position="98"/>
        <end position="115"/>
    </location>
</feature>
<comment type="subcellular location">
    <subcellularLocation>
        <location evidence="1">Membrane</location>
        <topology evidence="1">Multi-pass membrane protein</topology>
    </subcellularLocation>
</comment>
<keyword evidence="2 5" id="KW-0812">Transmembrane</keyword>
<proteinExistence type="predicted"/>